<comment type="caution">
    <text evidence="3">The sequence shown here is derived from an EMBL/GenBank/DDBJ whole genome shotgun (WGS) entry which is preliminary data.</text>
</comment>
<dbReference type="HOGENOM" id="CLU_069781_0_0_9"/>
<keyword evidence="1" id="KW-0812">Transmembrane</keyword>
<dbReference type="PANTHER" id="PTHR34351:SF2">
    <property type="entry name" value="DUF58 DOMAIN-CONTAINING PROTEIN"/>
    <property type="match status" value="1"/>
</dbReference>
<dbReference type="PANTHER" id="PTHR34351">
    <property type="entry name" value="SLR1927 PROTEIN-RELATED"/>
    <property type="match status" value="1"/>
</dbReference>
<dbReference type="eggNOG" id="COG1721">
    <property type="taxonomic scope" value="Bacteria"/>
</dbReference>
<keyword evidence="1" id="KW-1133">Transmembrane helix</keyword>
<evidence type="ECO:0000259" key="2">
    <source>
        <dbReference type="Pfam" id="PF01882"/>
    </source>
</evidence>
<keyword evidence="1" id="KW-0472">Membrane</keyword>
<feature type="transmembrane region" description="Helical" evidence="1">
    <location>
        <begin position="33"/>
        <end position="52"/>
    </location>
</feature>
<evidence type="ECO:0000313" key="4">
    <source>
        <dbReference type="Proteomes" id="UP000013782"/>
    </source>
</evidence>
<sequence>MPVVKQSLKLLTFMIIYLLGFFYSAIFNNEIGWTLFLFMTFMLVLCLVPLLVPLKGIKAQSPATVITHVGEKVKLPLELQRENALFPLAQLTVSVTKPAVDDVITSYLFYRQQQLLFNWRPEKRGVYHELQLYYQSSDFFHLFTKGRTAQLNKHILVLPQKQPLAQTLQLQQTLQNQTFGEPTFTIKNYRPYRSGDTPKNIDWKLSSKQSTLIYREHENERNAQMVWVFWGAPSEHFEAMLSLYYSLQDLLEDPVEQLLLGKHIADPTQKDALAFARIQPLEEAPVLPRLTEKLIFFFTPEQTPQTVEQIEQLRKYNQVIVYDYIGLTKKGSR</sequence>
<evidence type="ECO:0000256" key="1">
    <source>
        <dbReference type="SAM" id="Phobius"/>
    </source>
</evidence>
<dbReference type="AlphaFoldDB" id="R2SUN8"/>
<dbReference type="Pfam" id="PF01882">
    <property type="entry name" value="DUF58"/>
    <property type="match status" value="1"/>
</dbReference>
<feature type="domain" description="DUF58" evidence="2">
    <location>
        <begin position="189"/>
        <end position="238"/>
    </location>
</feature>
<reference evidence="3 4" key="1">
    <citation type="submission" date="2013-02" db="EMBL/GenBank/DDBJ databases">
        <title>The Genome Sequence of Enterococcus pallens BAA-351.</title>
        <authorList>
            <consortium name="The Broad Institute Genome Sequencing Platform"/>
            <consortium name="The Broad Institute Genome Sequencing Center for Infectious Disease"/>
            <person name="Earl A.M."/>
            <person name="Gilmore M.S."/>
            <person name="Lebreton F."/>
            <person name="Walker B."/>
            <person name="Young S.K."/>
            <person name="Zeng Q."/>
            <person name="Gargeya S."/>
            <person name="Fitzgerald M."/>
            <person name="Haas B."/>
            <person name="Abouelleil A."/>
            <person name="Alvarado L."/>
            <person name="Arachchi H.M."/>
            <person name="Berlin A.M."/>
            <person name="Chapman S.B."/>
            <person name="Dewar J."/>
            <person name="Goldberg J."/>
            <person name="Griggs A."/>
            <person name="Gujja S."/>
            <person name="Hansen M."/>
            <person name="Howarth C."/>
            <person name="Imamovic A."/>
            <person name="Larimer J."/>
            <person name="McCowan C."/>
            <person name="Murphy C."/>
            <person name="Neiman D."/>
            <person name="Pearson M."/>
            <person name="Priest M."/>
            <person name="Roberts A."/>
            <person name="Saif S."/>
            <person name="Shea T."/>
            <person name="Sisk P."/>
            <person name="Sykes S."/>
            <person name="Wortman J."/>
            <person name="Nusbaum C."/>
            <person name="Birren B."/>
        </authorList>
    </citation>
    <scope>NUCLEOTIDE SEQUENCE [LARGE SCALE GENOMIC DNA]</scope>
    <source>
        <strain evidence="3 4">ATCC BAA-351</strain>
    </source>
</reference>
<dbReference type="RefSeq" id="WP_010758088.1">
    <property type="nucleotide sequence ID" value="NZ_ASWD01000001.1"/>
</dbReference>
<organism evidence="3 4">
    <name type="scientific">Enterococcus pallens ATCC BAA-351</name>
    <dbReference type="NCBI Taxonomy" id="1158607"/>
    <lineage>
        <taxon>Bacteria</taxon>
        <taxon>Bacillati</taxon>
        <taxon>Bacillota</taxon>
        <taxon>Bacilli</taxon>
        <taxon>Lactobacillales</taxon>
        <taxon>Enterococcaceae</taxon>
        <taxon>Enterococcus</taxon>
    </lineage>
</organism>
<dbReference type="InterPro" id="IPR002881">
    <property type="entry name" value="DUF58"/>
</dbReference>
<keyword evidence="4" id="KW-1185">Reference proteome</keyword>
<name>R2SUN8_9ENTE</name>
<dbReference type="EMBL" id="AJAQ01000033">
    <property type="protein sequence ID" value="EOH91804.1"/>
    <property type="molecule type" value="Genomic_DNA"/>
</dbReference>
<dbReference type="STRING" id="160454.RV10_GL005039"/>
<dbReference type="Proteomes" id="UP000013782">
    <property type="component" value="Unassembled WGS sequence"/>
</dbReference>
<feature type="transmembrane region" description="Helical" evidence="1">
    <location>
        <begin position="7"/>
        <end position="27"/>
    </location>
</feature>
<accession>R2SUN8</accession>
<protein>
    <recommendedName>
        <fullName evidence="2">DUF58 domain-containing protein</fullName>
    </recommendedName>
</protein>
<evidence type="ECO:0000313" key="3">
    <source>
        <dbReference type="EMBL" id="EOH91804.1"/>
    </source>
</evidence>
<dbReference type="OrthoDB" id="9778037at2"/>
<proteinExistence type="predicted"/>
<dbReference type="PATRIC" id="fig|1158607.3.peg.3090"/>
<gene>
    <name evidence="3" type="ORF">UAU_03106</name>
</gene>